<keyword evidence="3" id="KW-0863">Zinc-finger</keyword>
<evidence type="ECO:0000256" key="2">
    <source>
        <dbReference type="ARBA" id="ARBA00022737"/>
    </source>
</evidence>
<evidence type="ECO:0000256" key="1">
    <source>
        <dbReference type="ARBA" id="ARBA00022723"/>
    </source>
</evidence>
<name>A0AAV6TXK4_9ARAC</name>
<evidence type="ECO:0000256" key="4">
    <source>
        <dbReference type="ARBA" id="ARBA00022833"/>
    </source>
</evidence>
<evidence type="ECO:0000256" key="3">
    <source>
        <dbReference type="ARBA" id="ARBA00022771"/>
    </source>
</evidence>
<dbReference type="EMBL" id="JAFNEN010000934">
    <property type="protein sequence ID" value="KAG8175985.1"/>
    <property type="molecule type" value="Genomic_DNA"/>
</dbReference>
<comment type="caution">
    <text evidence="5">The sequence shown here is derived from an EMBL/GenBank/DDBJ whole genome shotgun (WGS) entry which is preliminary data.</text>
</comment>
<organism evidence="5 6">
    <name type="scientific">Oedothorax gibbosus</name>
    <dbReference type="NCBI Taxonomy" id="931172"/>
    <lineage>
        <taxon>Eukaryota</taxon>
        <taxon>Metazoa</taxon>
        <taxon>Ecdysozoa</taxon>
        <taxon>Arthropoda</taxon>
        <taxon>Chelicerata</taxon>
        <taxon>Arachnida</taxon>
        <taxon>Araneae</taxon>
        <taxon>Araneomorphae</taxon>
        <taxon>Entelegynae</taxon>
        <taxon>Araneoidea</taxon>
        <taxon>Linyphiidae</taxon>
        <taxon>Erigoninae</taxon>
        <taxon>Oedothorax</taxon>
    </lineage>
</organism>
<sequence>MCGGRGFSYFLSKQPILGYDGLHLGKHGHGRLAGEFMIEISKVTVKCCKPFMDSIHSFPSLVAGEDQEPSVGKVKPWPSLRTLEGNPPAAKPDEALFALIALTRPWPPPFVRPPFSGTAGSPATYSVIVNASAVDSCASVAAPLYTVVQTRPWPPAFVRPPFGSLSAVQTRPWPPAFVRPPFGSLSAVQTRPLPPERFSRLPFHTGCLLPSNSDECAASTTPAKERAAAEPVGKRPSDLIKMSSSQVLPAVSLSKNMLPPVPLLSIQVPATIVSQQSLIPLDGDIIDEGKSKAGKLVGTDGICLKSDCCAKSSTVMTTDKELSNSPSKGCLIHSSVTLNSNLSHVTGGGRPKVMYPRQCVNCKNSYANKNAFQYHKRTCNITVSDNDSCEMQVQKKESKTSYPKQCPECQNCYKDRRSFYNHFKLTGCEKETVSYPRKCLDCSKVYANRSTFCAHKKACGVVDSAMYKCEVCGLVFKDRKEIFRHKPHCSISDSKYKCYVCPVPECGHSYSKLVTDRTDLTVSYRATGLNVSS</sequence>
<dbReference type="AlphaFoldDB" id="A0AAV6TXK4"/>
<accession>A0AAV6TXK4</accession>
<dbReference type="Proteomes" id="UP000827092">
    <property type="component" value="Unassembled WGS sequence"/>
</dbReference>
<keyword evidence="6" id="KW-1185">Reference proteome</keyword>
<dbReference type="PANTHER" id="PTHR24409:SF295">
    <property type="entry name" value="AZ2-RELATED"/>
    <property type="match status" value="1"/>
</dbReference>
<reference evidence="5 6" key="1">
    <citation type="journal article" date="2022" name="Nat. Ecol. Evol.">
        <title>A masculinizing supergene underlies an exaggerated male reproductive morph in a spider.</title>
        <authorList>
            <person name="Hendrickx F."/>
            <person name="De Corte Z."/>
            <person name="Sonet G."/>
            <person name="Van Belleghem S.M."/>
            <person name="Kostlbacher S."/>
            <person name="Vangestel C."/>
        </authorList>
    </citation>
    <scope>NUCLEOTIDE SEQUENCE [LARGE SCALE GENOMIC DNA]</scope>
    <source>
        <strain evidence="5">W744_W776</strain>
    </source>
</reference>
<gene>
    <name evidence="5" type="ORF">JTE90_010937</name>
</gene>
<evidence type="ECO:0000313" key="5">
    <source>
        <dbReference type="EMBL" id="KAG8175985.1"/>
    </source>
</evidence>
<dbReference type="PANTHER" id="PTHR24409">
    <property type="entry name" value="ZINC FINGER PROTEIN 142"/>
    <property type="match status" value="1"/>
</dbReference>
<keyword evidence="4" id="KW-0862">Zinc</keyword>
<evidence type="ECO:0008006" key="7">
    <source>
        <dbReference type="Google" id="ProtNLM"/>
    </source>
</evidence>
<proteinExistence type="predicted"/>
<keyword evidence="1" id="KW-0479">Metal-binding</keyword>
<dbReference type="GO" id="GO:0005634">
    <property type="term" value="C:nucleus"/>
    <property type="evidence" value="ECO:0007669"/>
    <property type="project" value="TreeGrafter"/>
</dbReference>
<dbReference type="GO" id="GO:0008270">
    <property type="term" value="F:zinc ion binding"/>
    <property type="evidence" value="ECO:0007669"/>
    <property type="project" value="UniProtKB-KW"/>
</dbReference>
<keyword evidence="2" id="KW-0677">Repeat</keyword>
<evidence type="ECO:0000313" key="6">
    <source>
        <dbReference type="Proteomes" id="UP000827092"/>
    </source>
</evidence>
<dbReference type="GO" id="GO:0000977">
    <property type="term" value="F:RNA polymerase II transcription regulatory region sequence-specific DNA binding"/>
    <property type="evidence" value="ECO:0007669"/>
    <property type="project" value="TreeGrafter"/>
</dbReference>
<dbReference type="GO" id="GO:0000981">
    <property type="term" value="F:DNA-binding transcription factor activity, RNA polymerase II-specific"/>
    <property type="evidence" value="ECO:0007669"/>
    <property type="project" value="TreeGrafter"/>
</dbReference>
<protein>
    <recommendedName>
        <fullName evidence="7">Zinc finger protein</fullName>
    </recommendedName>
</protein>